<comment type="caution">
    <text evidence="2">The sequence shown here is derived from an EMBL/GenBank/DDBJ whole genome shotgun (WGS) entry which is preliminary data.</text>
</comment>
<feature type="transmembrane region" description="Helical" evidence="1">
    <location>
        <begin position="37"/>
        <end position="55"/>
    </location>
</feature>
<keyword evidence="1" id="KW-1133">Transmembrane helix</keyword>
<feature type="transmembrane region" description="Helical" evidence="1">
    <location>
        <begin position="292"/>
        <end position="312"/>
    </location>
</feature>
<reference evidence="2" key="1">
    <citation type="submission" date="2016-10" db="EMBL/GenBank/DDBJ databases">
        <title>Sequence of Gallionella enrichment culture.</title>
        <authorList>
            <person name="Poehlein A."/>
            <person name="Muehling M."/>
            <person name="Daniel R."/>
        </authorList>
    </citation>
    <scope>NUCLEOTIDE SEQUENCE</scope>
</reference>
<evidence type="ECO:0000256" key="1">
    <source>
        <dbReference type="SAM" id="Phobius"/>
    </source>
</evidence>
<organism evidence="2">
    <name type="scientific">mine drainage metagenome</name>
    <dbReference type="NCBI Taxonomy" id="410659"/>
    <lineage>
        <taxon>unclassified sequences</taxon>
        <taxon>metagenomes</taxon>
        <taxon>ecological metagenomes</taxon>
    </lineage>
</organism>
<gene>
    <name evidence="2" type="ORF">GALL_335820</name>
</gene>
<feature type="transmembrane region" description="Helical" evidence="1">
    <location>
        <begin position="266"/>
        <end position="286"/>
    </location>
</feature>
<name>A0A1J5R8X0_9ZZZZ</name>
<dbReference type="EMBL" id="MLJW01000606">
    <property type="protein sequence ID" value="OIQ84597.1"/>
    <property type="molecule type" value="Genomic_DNA"/>
</dbReference>
<keyword evidence="1" id="KW-0472">Membrane</keyword>
<keyword evidence="1" id="KW-0812">Transmembrane</keyword>
<sequence length="341" mass="37088">MAESGARASSEGPRGRAPSGVSEFIGKVLDQLSLTSWMPAAMLVGIGAILVQFYAQATPSLVGAVANLTTNAVGVAVVLLFAVVLGAVVTQAFSFETIRFLEGYWGLARLTRPVMQARTGAHARRREGLSAQVEQHRTRAFEVARSAMWADRIPVAYIEVLEDDFYDQPEGTRRAHEPAVTRSARQMGWRPKASPADLATLERLERRLGEYPARHRVLPTRLGNVIRAAEDALERDGHELEGLIMRNYDVIPTRLMVQHDQFRDRLDMYCTLVPVFALLALGYASLLLRGQLFISTATLSALGCVALAIVSYQAAIASARGYGAALSAIASRVAEKQAQPA</sequence>
<evidence type="ECO:0000313" key="2">
    <source>
        <dbReference type="EMBL" id="OIQ84597.1"/>
    </source>
</evidence>
<feature type="transmembrane region" description="Helical" evidence="1">
    <location>
        <begin position="75"/>
        <end position="95"/>
    </location>
</feature>
<accession>A0A1J5R8X0</accession>
<dbReference type="AlphaFoldDB" id="A0A1J5R8X0"/>
<protein>
    <submittedName>
        <fullName evidence="2">Uncharacterized protein</fullName>
    </submittedName>
</protein>
<proteinExistence type="predicted"/>